<keyword evidence="12 15" id="KW-0472">Membrane</keyword>
<keyword evidence="10 15" id="KW-0067">ATP-binding</keyword>
<evidence type="ECO:0000256" key="13">
    <source>
        <dbReference type="ARBA" id="ARBA00029511"/>
    </source>
</evidence>
<dbReference type="EC" id="2.7.1.166" evidence="4 15"/>
<evidence type="ECO:0000256" key="11">
    <source>
        <dbReference type="ARBA" id="ARBA00022985"/>
    </source>
</evidence>
<dbReference type="EMBL" id="JAWIIJ010000012">
    <property type="protein sequence ID" value="MDV2080245.1"/>
    <property type="molecule type" value="Genomic_DNA"/>
</dbReference>
<accession>A0ABU3W129</accession>
<dbReference type="InterPro" id="IPR011009">
    <property type="entry name" value="Kinase-like_dom_sf"/>
</dbReference>
<evidence type="ECO:0000256" key="3">
    <source>
        <dbReference type="ARBA" id="ARBA00010327"/>
    </source>
</evidence>
<evidence type="ECO:0000256" key="5">
    <source>
        <dbReference type="ARBA" id="ARBA00022475"/>
    </source>
</evidence>
<comment type="similarity">
    <text evidence="3 15">Belongs to the protein kinase superfamily. KdkA/RfaP family.</text>
</comment>
<evidence type="ECO:0000256" key="4">
    <source>
        <dbReference type="ARBA" id="ARBA00011988"/>
    </source>
</evidence>
<reference evidence="16 17" key="1">
    <citation type="submission" date="2023-10" db="EMBL/GenBank/DDBJ databases">
        <title>Characteristics and mechanism of a salt-tolerant marine origin heterotrophic nitrifying- aerobic denitrifying bacteria Marinobacter xestospongiae HN1.</title>
        <authorList>
            <person name="Qi R."/>
        </authorList>
    </citation>
    <scope>NUCLEOTIDE SEQUENCE [LARGE SCALE GENOMIC DNA]</scope>
    <source>
        <strain evidence="16 17">HN1</strain>
    </source>
</reference>
<evidence type="ECO:0000256" key="2">
    <source>
        <dbReference type="ARBA" id="ARBA00004713"/>
    </source>
</evidence>
<dbReference type="GO" id="GO:0016301">
    <property type="term" value="F:kinase activity"/>
    <property type="evidence" value="ECO:0007669"/>
    <property type="project" value="UniProtKB-KW"/>
</dbReference>
<evidence type="ECO:0000256" key="12">
    <source>
        <dbReference type="ARBA" id="ARBA00023136"/>
    </source>
</evidence>
<keyword evidence="5 15" id="KW-1003">Cell membrane</keyword>
<dbReference type="Pfam" id="PF06293">
    <property type="entry name" value="Kdo"/>
    <property type="match status" value="1"/>
</dbReference>
<dbReference type="InterPro" id="IPR022826">
    <property type="entry name" value="KDO_kinase"/>
</dbReference>
<organism evidence="16 17">
    <name type="scientific">Marinobacter xestospongiae</name>
    <dbReference type="NCBI Taxonomy" id="994319"/>
    <lineage>
        <taxon>Bacteria</taxon>
        <taxon>Pseudomonadati</taxon>
        <taxon>Pseudomonadota</taxon>
        <taxon>Gammaproteobacteria</taxon>
        <taxon>Pseudomonadales</taxon>
        <taxon>Marinobacteraceae</taxon>
        <taxon>Marinobacter</taxon>
    </lineage>
</organism>
<evidence type="ECO:0000256" key="15">
    <source>
        <dbReference type="HAMAP-Rule" id="MF_00521"/>
    </source>
</evidence>
<evidence type="ECO:0000256" key="10">
    <source>
        <dbReference type="ARBA" id="ARBA00022840"/>
    </source>
</evidence>
<evidence type="ECO:0000313" key="17">
    <source>
        <dbReference type="Proteomes" id="UP001269819"/>
    </source>
</evidence>
<dbReference type="Proteomes" id="UP001269819">
    <property type="component" value="Unassembled WGS sequence"/>
</dbReference>
<keyword evidence="8 15" id="KW-0547">Nucleotide-binding</keyword>
<name>A0ABU3W129_9GAMM</name>
<keyword evidence="7 15" id="KW-0808">Transferase</keyword>
<dbReference type="HAMAP" id="MF_00521">
    <property type="entry name" value="KDO_kinase"/>
    <property type="match status" value="1"/>
</dbReference>
<evidence type="ECO:0000313" key="16">
    <source>
        <dbReference type="EMBL" id="MDV2080245.1"/>
    </source>
</evidence>
<keyword evidence="17" id="KW-1185">Reference proteome</keyword>
<evidence type="ECO:0000256" key="1">
    <source>
        <dbReference type="ARBA" id="ARBA00004515"/>
    </source>
</evidence>
<comment type="catalytic activity">
    <reaction evidence="14 15">
        <text>an alpha-Kdo-(2-&gt;6)-lipid IVA + ATP = a 4-O-phospho-alpha-Kdo-(2-&gt;6)-lipid IVA + ADP + H(+)</text>
        <dbReference type="Rhea" id="RHEA:74271"/>
        <dbReference type="ChEBI" id="CHEBI:15378"/>
        <dbReference type="ChEBI" id="CHEBI:30616"/>
        <dbReference type="ChEBI" id="CHEBI:176428"/>
        <dbReference type="ChEBI" id="CHEBI:193140"/>
        <dbReference type="ChEBI" id="CHEBI:456216"/>
        <dbReference type="EC" id="2.7.1.166"/>
    </reaction>
</comment>
<evidence type="ECO:0000256" key="8">
    <source>
        <dbReference type="ARBA" id="ARBA00022741"/>
    </source>
</evidence>
<evidence type="ECO:0000256" key="14">
    <source>
        <dbReference type="ARBA" id="ARBA00034417"/>
    </source>
</evidence>
<keyword evidence="6 15" id="KW-0997">Cell inner membrane</keyword>
<protein>
    <recommendedName>
        <fullName evidence="13 15">3-deoxy-D-manno-octulosonic acid kinase</fullName>
        <shortName evidence="15">Kdo kinase</shortName>
        <ecNumber evidence="4 15">2.7.1.166</ecNumber>
    </recommendedName>
</protein>
<comment type="subcellular location">
    <subcellularLocation>
        <location evidence="1 15">Cell inner membrane</location>
        <topology evidence="1 15">Peripheral membrane protein</topology>
        <orientation evidence="1 15">Cytoplasmic side</orientation>
    </subcellularLocation>
</comment>
<dbReference type="NCBIfam" id="NF002475">
    <property type="entry name" value="PRK01723.1"/>
    <property type="match status" value="1"/>
</dbReference>
<keyword evidence="9 15" id="KW-0418">Kinase</keyword>
<dbReference type="SUPFAM" id="SSF56112">
    <property type="entry name" value="Protein kinase-like (PK-like)"/>
    <property type="match status" value="1"/>
</dbReference>
<dbReference type="RefSeq" id="WP_316974681.1">
    <property type="nucleotide sequence ID" value="NZ_JAWIIJ010000012.1"/>
</dbReference>
<evidence type="ECO:0000256" key="9">
    <source>
        <dbReference type="ARBA" id="ARBA00022777"/>
    </source>
</evidence>
<sequence length="245" mass="28365">MTRNDSSPVREIQLPDQQAAILARDDMAQQVTTDWFDPDFWEDQARPVSTGGRGGAWFVHHRGEDWVLRHYRRGGLPAKLSRRSYLYSSQRQARSFAEFQLLLALQARGLPVPEPVAALCQRRSSWLYRAAILIRRIPGAVPLPASPRYREEALWAQVGATIRRFHDAGLDHVDLNVDNILVSGERVYLIDFDRCRLRQKPGGRWQASNIRRLRRSVEKRCRDLSEEDRRAFWQALSEAYAPHHS</sequence>
<keyword evidence="11 15" id="KW-0448">Lipopolysaccharide biosynthesis</keyword>
<feature type="active site" evidence="15">
    <location>
        <position position="174"/>
    </location>
</feature>
<comment type="function">
    <text evidence="15">Catalyzes the ATP-dependent phosphorylation of the 3-deoxy-D-manno-octulosonic acid (Kdo) residue in Kdo-lipid IV(A) at the 4-OH position.</text>
</comment>
<evidence type="ECO:0000256" key="6">
    <source>
        <dbReference type="ARBA" id="ARBA00022519"/>
    </source>
</evidence>
<proteinExistence type="inferred from homology"/>
<comment type="caution">
    <text evidence="16">The sequence shown here is derived from an EMBL/GenBank/DDBJ whole genome shotgun (WGS) entry which is preliminary data.</text>
</comment>
<comment type="pathway">
    <text evidence="2 15">Bacterial outer membrane biogenesis; LPS core biosynthesis.</text>
</comment>
<dbReference type="Gene3D" id="1.10.510.10">
    <property type="entry name" value="Transferase(Phosphotransferase) domain 1"/>
    <property type="match status" value="1"/>
</dbReference>
<evidence type="ECO:0000256" key="7">
    <source>
        <dbReference type="ARBA" id="ARBA00022679"/>
    </source>
</evidence>
<gene>
    <name evidence="15" type="primary">kdkA</name>
    <name evidence="16" type="ORF">RYS15_16275</name>
</gene>